<dbReference type="CDD" id="cd04333">
    <property type="entry name" value="ProX_deacylase"/>
    <property type="match status" value="1"/>
</dbReference>
<evidence type="ECO:0000313" key="3">
    <source>
        <dbReference type="Proteomes" id="UP001316189"/>
    </source>
</evidence>
<dbReference type="SUPFAM" id="SSF55826">
    <property type="entry name" value="YbaK/ProRS associated domain"/>
    <property type="match status" value="1"/>
</dbReference>
<dbReference type="PANTHER" id="PTHR30411">
    <property type="entry name" value="CYTOPLASMIC PROTEIN"/>
    <property type="match status" value="1"/>
</dbReference>
<reference evidence="2 3" key="1">
    <citation type="submission" date="2022-07" db="EMBL/GenBank/DDBJ databases">
        <title>Novel species in genus cellulomonas.</title>
        <authorList>
            <person name="Ye L."/>
        </authorList>
    </citation>
    <scope>NUCLEOTIDE SEQUENCE [LARGE SCALE GENOMIC DNA]</scope>
    <source>
        <strain evidence="3">zg-Y338</strain>
    </source>
</reference>
<accession>A0ABY5KYP8</accession>
<proteinExistence type="predicted"/>
<feature type="domain" description="YbaK/aminoacyl-tRNA synthetase-associated" evidence="1">
    <location>
        <begin position="52"/>
        <end position="168"/>
    </location>
</feature>
<dbReference type="EMBL" id="CP101988">
    <property type="protein sequence ID" value="UUI74784.1"/>
    <property type="molecule type" value="Genomic_DNA"/>
</dbReference>
<dbReference type="Pfam" id="PF04073">
    <property type="entry name" value="tRNA_edit"/>
    <property type="match status" value="1"/>
</dbReference>
<name>A0ABY5KYP8_9CELL</name>
<evidence type="ECO:0000259" key="1">
    <source>
        <dbReference type="Pfam" id="PF04073"/>
    </source>
</evidence>
<keyword evidence="3" id="KW-1185">Reference proteome</keyword>
<dbReference type="PANTHER" id="PTHR30411:SF1">
    <property type="entry name" value="CYTOPLASMIC PROTEIN"/>
    <property type="match status" value="1"/>
</dbReference>
<organism evidence="2 3">
    <name type="scientific">Cellulomonas chengniuliangii</name>
    <dbReference type="NCBI Taxonomy" id="2968084"/>
    <lineage>
        <taxon>Bacteria</taxon>
        <taxon>Bacillati</taxon>
        <taxon>Actinomycetota</taxon>
        <taxon>Actinomycetes</taxon>
        <taxon>Micrococcales</taxon>
        <taxon>Cellulomonadaceae</taxon>
        <taxon>Cellulomonas</taxon>
    </lineage>
</organism>
<dbReference type="InterPro" id="IPR007214">
    <property type="entry name" value="YbaK/aa-tRNA-synth-assoc-dom"/>
</dbReference>
<evidence type="ECO:0000313" key="2">
    <source>
        <dbReference type="EMBL" id="UUI74784.1"/>
    </source>
</evidence>
<dbReference type="InterPro" id="IPR036754">
    <property type="entry name" value="YbaK/aa-tRNA-synt-asso_dom_sf"/>
</dbReference>
<sequence length="179" mass="18154">MSDMSRAVPFHAVPREGVDPSAGGALHRNAARVHRALTELGVRGEVRELAGSARTAADAARTLGVDVGAIASSLVFLHDGSPLLIVTSGAHRVDPALVEELLGGRLDMADAATVRAATGQPIGGVGPVGHPAPLRTLVDVALGAFDVVWAAAGTPHAVFPTSYAELVRITAGTPAIVGR</sequence>
<dbReference type="Gene3D" id="3.90.960.10">
    <property type="entry name" value="YbaK/aminoacyl-tRNA synthetase-associated domain"/>
    <property type="match status" value="1"/>
</dbReference>
<gene>
    <name evidence="2" type="ORF">NP064_13465</name>
</gene>
<protein>
    <submittedName>
        <fullName evidence="2">YbaK/EbsC family protein</fullName>
    </submittedName>
</protein>
<dbReference type="Proteomes" id="UP001316189">
    <property type="component" value="Chromosome"/>
</dbReference>